<dbReference type="RefSeq" id="WP_002402315.1">
    <property type="nucleotide sequence ID" value="NZ_GL454464.1"/>
</dbReference>
<organism evidence="5 6">
    <name type="scientific">Enterococcus faecalis TX4248</name>
    <dbReference type="NCBI Taxonomy" id="749495"/>
    <lineage>
        <taxon>Bacteria</taxon>
        <taxon>Bacillati</taxon>
        <taxon>Bacillota</taxon>
        <taxon>Bacilli</taxon>
        <taxon>Lactobacillales</taxon>
        <taxon>Enterococcaceae</taxon>
        <taxon>Enterococcus</taxon>
    </lineage>
</organism>
<reference evidence="5 6" key="1">
    <citation type="submission" date="2010-07" db="EMBL/GenBank/DDBJ databases">
        <authorList>
            <person name="Sid Ahmed O."/>
        </authorList>
    </citation>
    <scope>NUCLEOTIDE SEQUENCE [LARGE SCALE GENOMIC DNA]</scope>
    <source>
        <strain evidence="5 6">TX4248</strain>
    </source>
</reference>
<dbReference type="GO" id="GO:0016787">
    <property type="term" value="F:hydrolase activity"/>
    <property type="evidence" value="ECO:0007669"/>
    <property type="project" value="UniProtKB-KW"/>
</dbReference>
<gene>
    <name evidence="5" type="ORF">HMPREF9498_02010</name>
</gene>
<dbReference type="AlphaFoldDB" id="A0A125W5A6"/>
<dbReference type="Pfam" id="PF01934">
    <property type="entry name" value="HepT-like"/>
    <property type="match status" value="1"/>
</dbReference>
<protein>
    <submittedName>
        <fullName evidence="5">Putative toxin-antitoxin system, antitoxin component</fullName>
    </submittedName>
</protein>
<evidence type="ECO:0000313" key="5">
    <source>
        <dbReference type="EMBL" id="EFM82398.1"/>
    </source>
</evidence>
<evidence type="ECO:0000256" key="1">
    <source>
        <dbReference type="ARBA" id="ARBA00022649"/>
    </source>
</evidence>
<dbReference type="Gene3D" id="1.20.120.580">
    <property type="entry name" value="bsu32300-like"/>
    <property type="match status" value="1"/>
</dbReference>
<evidence type="ECO:0000256" key="4">
    <source>
        <dbReference type="ARBA" id="ARBA00024207"/>
    </source>
</evidence>
<dbReference type="HOGENOM" id="CLU_142825_3_1_9"/>
<name>A0A125W5A6_ENTFL</name>
<keyword evidence="1" id="KW-1277">Toxin-antitoxin system</keyword>
<comment type="similarity">
    <text evidence="4">Belongs to the HepT RNase toxin family.</text>
</comment>
<dbReference type="GO" id="GO:0004540">
    <property type="term" value="F:RNA nuclease activity"/>
    <property type="evidence" value="ECO:0007669"/>
    <property type="project" value="InterPro"/>
</dbReference>
<dbReference type="GO" id="GO:0110001">
    <property type="term" value="C:toxin-antitoxin complex"/>
    <property type="evidence" value="ECO:0007669"/>
    <property type="project" value="InterPro"/>
</dbReference>
<comment type="caution">
    <text evidence="5">The sequence shown here is derived from an EMBL/GenBank/DDBJ whole genome shotgun (WGS) entry which is preliminary data.</text>
</comment>
<dbReference type="InterPro" id="IPR037038">
    <property type="entry name" value="HepT-like_sf"/>
</dbReference>
<keyword evidence="2" id="KW-0540">Nuclease</keyword>
<accession>A0A125W5A6</accession>
<evidence type="ECO:0000313" key="6">
    <source>
        <dbReference type="Proteomes" id="UP000004846"/>
    </source>
</evidence>
<evidence type="ECO:0000256" key="2">
    <source>
        <dbReference type="ARBA" id="ARBA00022722"/>
    </source>
</evidence>
<dbReference type="SUPFAM" id="SSF81593">
    <property type="entry name" value="Nucleotidyltransferase substrate binding subunit/domain"/>
    <property type="match status" value="1"/>
</dbReference>
<evidence type="ECO:0000256" key="3">
    <source>
        <dbReference type="ARBA" id="ARBA00022801"/>
    </source>
</evidence>
<proteinExistence type="inferred from homology"/>
<sequence>MRDSTAKDLRLLRGTLIYIEDIEQTLNRFGRDYETFYHDRVFFNAISMCLMQIGEYTVGNSGFSEEFKEKNSGKVDWKRLRNMRNMFAHSYSTMNERQIFRMATEYIPVYKEFCRQELARLKKEGR</sequence>
<dbReference type="Proteomes" id="UP000004846">
    <property type="component" value="Unassembled WGS sequence"/>
</dbReference>
<dbReference type="EMBL" id="AEBR01000066">
    <property type="protein sequence ID" value="EFM82398.1"/>
    <property type="molecule type" value="Genomic_DNA"/>
</dbReference>
<keyword evidence="3" id="KW-0378">Hydrolase</keyword>
<dbReference type="InterPro" id="IPR008201">
    <property type="entry name" value="HepT-like"/>
</dbReference>